<dbReference type="GO" id="GO:0005524">
    <property type="term" value="F:ATP binding"/>
    <property type="evidence" value="ECO:0007669"/>
    <property type="project" value="UniProtKB-KW"/>
</dbReference>
<dbReference type="GO" id="GO:0003676">
    <property type="term" value="F:nucleic acid binding"/>
    <property type="evidence" value="ECO:0007669"/>
    <property type="project" value="InterPro"/>
</dbReference>
<dbReference type="Pfam" id="PF00270">
    <property type="entry name" value="DEAD"/>
    <property type="match status" value="1"/>
</dbReference>
<keyword evidence="3" id="KW-0347">Helicase</keyword>
<evidence type="ECO:0000256" key="4">
    <source>
        <dbReference type="ARBA" id="ARBA00022840"/>
    </source>
</evidence>
<dbReference type="SMART" id="SM00490">
    <property type="entry name" value="HELICc"/>
    <property type="match status" value="1"/>
</dbReference>
<evidence type="ECO:0000256" key="1">
    <source>
        <dbReference type="ARBA" id="ARBA00022741"/>
    </source>
</evidence>
<dbReference type="SUPFAM" id="SSF52540">
    <property type="entry name" value="P-loop containing nucleoside triphosphate hydrolases"/>
    <property type="match status" value="1"/>
</dbReference>
<keyword evidence="2" id="KW-0378">Hydrolase</keyword>
<evidence type="ECO:0000259" key="9">
    <source>
        <dbReference type="PROSITE" id="PS51195"/>
    </source>
</evidence>
<dbReference type="InterPro" id="IPR027417">
    <property type="entry name" value="P-loop_NTPase"/>
</dbReference>
<evidence type="ECO:0000259" key="8">
    <source>
        <dbReference type="PROSITE" id="PS51194"/>
    </source>
</evidence>
<dbReference type="GO" id="GO:0016787">
    <property type="term" value="F:hydrolase activity"/>
    <property type="evidence" value="ECO:0007669"/>
    <property type="project" value="UniProtKB-KW"/>
</dbReference>
<dbReference type="PROSITE" id="PS51194">
    <property type="entry name" value="HELICASE_CTER"/>
    <property type="match status" value="1"/>
</dbReference>
<name>A0A1F5GBD6_9BACT</name>
<dbReference type="InterPro" id="IPR044742">
    <property type="entry name" value="DEAD/DEAH_RhlB"/>
</dbReference>
<dbReference type="STRING" id="1797714.A3D04_03530"/>
<dbReference type="InterPro" id="IPR050079">
    <property type="entry name" value="DEAD_box_RNA_helicase"/>
</dbReference>
<feature type="domain" description="Helicase ATP-binding" evidence="7">
    <location>
        <begin position="96"/>
        <end position="265"/>
    </location>
</feature>
<keyword evidence="4" id="KW-0067">ATP-binding</keyword>
<evidence type="ECO:0000256" key="2">
    <source>
        <dbReference type="ARBA" id="ARBA00022801"/>
    </source>
</evidence>
<feature type="short sequence motif" description="Q motif" evidence="6">
    <location>
        <begin position="65"/>
        <end position="93"/>
    </location>
</feature>
<dbReference type="Gene3D" id="3.40.50.300">
    <property type="entry name" value="P-loop containing nucleotide triphosphate hydrolases"/>
    <property type="match status" value="2"/>
</dbReference>
<dbReference type="InterPro" id="IPR014001">
    <property type="entry name" value="Helicase_ATP-bd"/>
</dbReference>
<dbReference type="SMART" id="SM00487">
    <property type="entry name" value="DEXDc"/>
    <property type="match status" value="1"/>
</dbReference>
<comment type="similarity">
    <text evidence="5">Belongs to the DEAD box helicase family.</text>
</comment>
<comment type="caution">
    <text evidence="10">The sequence shown here is derived from an EMBL/GenBank/DDBJ whole genome shotgun (WGS) entry which is preliminary data.</text>
</comment>
<evidence type="ECO:0000256" key="5">
    <source>
        <dbReference type="ARBA" id="ARBA00038437"/>
    </source>
</evidence>
<dbReference type="InterPro" id="IPR011545">
    <property type="entry name" value="DEAD/DEAH_box_helicase_dom"/>
</dbReference>
<dbReference type="Pfam" id="PF00271">
    <property type="entry name" value="Helicase_C"/>
    <property type="match status" value="1"/>
</dbReference>
<evidence type="ECO:0000259" key="7">
    <source>
        <dbReference type="PROSITE" id="PS51192"/>
    </source>
</evidence>
<evidence type="ECO:0000313" key="10">
    <source>
        <dbReference type="EMBL" id="OGD89166.1"/>
    </source>
</evidence>
<keyword evidence="1" id="KW-0547">Nucleotide-binding</keyword>
<dbReference type="PROSITE" id="PS51192">
    <property type="entry name" value="HELICASE_ATP_BIND_1"/>
    <property type="match status" value="1"/>
</dbReference>
<feature type="domain" description="DEAD-box RNA helicase Q" evidence="9">
    <location>
        <begin position="65"/>
        <end position="93"/>
    </location>
</feature>
<gene>
    <name evidence="10" type="ORF">A3D04_03530</name>
</gene>
<sequence>MYRKNFRSFSRSNYNSIGNGGPGKRFRSYSGGFKSFRQKSEKPLDINLFIKKAQELEKDHYRAQNSFEDFKLSPQLLKNIKQKGYITPTPIQDQTIATIMSGKDLIGTANTGTGKTAAFLIPMIEKIQKDRNQKVFVVTPTRELAGQINDELISFAQNMGIYSCLLIGGAGYSKQMFELKRNPHFVIGTPGRIKDMIEKRALDLTRFQNVILDEVDLMVDIGFIKTVEYFISLLSTSRQSLFFSATVGAKVSSILQSFVNEPTTVSVKKQETAQYVDQDVVYIKDKNQKIEELHSLLIQNGFDKVLVFGKTKWSVENLTKDLNRRGFKVGSIHGNKSQAHRQRILKEFKQDKIQVLLATDVASRGLDIEDVTHVINYDIPKTYDDYVHRIGRTGRANKHGTALTFV</sequence>
<dbReference type="Proteomes" id="UP000177369">
    <property type="component" value="Unassembled WGS sequence"/>
</dbReference>
<dbReference type="AlphaFoldDB" id="A0A1F5GBD6"/>
<evidence type="ECO:0008006" key="12">
    <source>
        <dbReference type="Google" id="ProtNLM"/>
    </source>
</evidence>
<dbReference type="InterPro" id="IPR001650">
    <property type="entry name" value="Helicase_C-like"/>
</dbReference>
<dbReference type="PROSITE" id="PS51195">
    <property type="entry name" value="Q_MOTIF"/>
    <property type="match status" value="1"/>
</dbReference>
<evidence type="ECO:0000313" key="11">
    <source>
        <dbReference type="Proteomes" id="UP000177369"/>
    </source>
</evidence>
<dbReference type="InterPro" id="IPR014014">
    <property type="entry name" value="RNA_helicase_DEAD_Q_motif"/>
</dbReference>
<reference evidence="10 11" key="1">
    <citation type="journal article" date="2016" name="Nat. Commun.">
        <title>Thousands of microbial genomes shed light on interconnected biogeochemical processes in an aquifer system.</title>
        <authorList>
            <person name="Anantharaman K."/>
            <person name="Brown C.T."/>
            <person name="Hug L.A."/>
            <person name="Sharon I."/>
            <person name="Castelle C.J."/>
            <person name="Probst A.J."/>
            <person name="Thomas B.C."/>
            <person name="Singh A."/>
            <person name="Wilkins M.J."/>
            <person name="Karaoz U."/>
            <person name="Brodie E.L."/>
            <person name="Williams K.H."/>
            <person name="Hubbard S.S."/>
            <person name="Banfield J.F."/>
        </authorList>
    </citation>
    <scope>NUCLEOTIDE SEQUENCE [LARGE SCALE GENOMIC DNA]</scope>
</reference>
<dbReference type="EMBL" id="MFBD01000010">
    <property type="protein sequence ID" value="OGD89166.1"/>
    <property type="molecule type" value="Genomic_DNA"/>
</dbReference>
<dbReference type="PANTHER" id="PTHR47959:SF13">
    <property type="entry name" value="ATP-DEPENDENT RNA HELICASE RHLE"/>
    <property type="match status" value="1"/>
</dbReference>
<accession>A0A1F5GBD6</accession>
<evidence type="ECO:0000256" key="6">
    <source>
        <dbReference type="PROSITE-ProRule" id="PRU00552"/>
    </source>
</evidence>
<proteinExistence type="inferred from homology"/>
<dbReference type="GO" id="GO:0003724">
    <property type="term" value="F:RNA helicase activity"/>
    <property type="evidence" value="ECO:0007669"/>
    <property type="project" value="InterPro"/>
</dbReference>
<dbReference type="CDD" id="cd00268">
    <property type="entry name" value="DEADc"/>
    <property type="match status" value="1"/>
</dbReference>
<feature type="domain" description="Helicase C-terminal" evidence="8">
    <location>
        <begin position="275"/>
        <end position="406"/>
    </location>
</feature>
<dbReference type="PANTHER" id="PTHR47959">
    <property type="entry name" value="ATP-DEPENDENT RNA HELICASE RHLE-RELATED"/>
    <property type="match status" value="1"/>
</dbReference>
<dbReference type="CDD" id="cd18787">
    <property type="entry name" value="SF2_C_DEAD"/>
    <property type="match status" value="1"/>
</dbReference>
<evidence type="ECO:0000256" key="3">
    <source>
        <dbReference type="ARBA" id="ARBA00022806"/>
    </source>
</evidence>
<organism evidence="10 11">
    <name type="scientific">Candidatus Curtissbacteria bacterium RIFCSPHIGHO2_02_FULL_40_16b</name>
    <dbReference type="NCBI Taxonomy" id="1797714"/>
    <lineage>
        <taxon>Bacteria</taxon>
        <taxon>Candidatus Curtissiibacteriota</taxon>
    </lineage>
</organism>
<dbReference type="GO" id="GO:0005829">
    <property type="term" value="C:cytosol"/>
    <property type="evidence" value="ECO:0007669"/>
    <property type="project" value="TreeGrafter"/>
</dbReference>
<protein>
    <recommendedName>
        <fullName evidence="12">RNA helicase</fullName>
    </recommendedName>
</protein>